<keyword evidence="5" id="KW-1185">Reference proteome</keyword>
<feature type="domain" description="Ras-GEF" evidence="3">
    <location>
        <begin position="84"/>
        <end position="135"/>
    </location>
</feature>
<evidence type="ECO:0000256" key="1">
    <source>
        <dbReference type="ARBA" id="ARBA00022658"/>
    </source>
</evidence>
<name>A0A8T0DS57_9TREM</name>
<accession>A0A8T0DS57</accession>
<dbReference type="PROSITE" id="PS50009">
    <property type="entry name" value="RASGEF_CAT"/>
    <property type="match status" value="1"/>
</dbReference>
<gene>
    <name evidence="4" type="ORF">P879_08778</name>
</gene>
<protein>
    <recommendedName>
        <fullName evidence="3">Ras-GEF domain-containing protein</fullName>
    </recommendedName>
</protein>
<dbReference type="EMBL" id="JTDF01001497">
    <property type="protein sequence ID" value="KAF8569934.1"/>
    <property type="molecule type" value="Genomic_DNA"/>
</dbReference>
<comment type="caution">
    <text evidence="4">The sequence shown here is derived from an EMBL/GenBank/DDBJ whole genome shotgun (WGS) entry which is preliminary data.</text>
</comment>
<dbReference type="Gene3D" id="1.10.840.10">
    <property type="entry name" value="Ras guanine-nucleotide exchange factors catalytic domain"/>
    <property type="match status" value="1"/>
</dbReference>
<dbReference type="InterPro" id="IPR023578">
    <property type="entry name" value="Ras_GEF_dom_sf"/>
</dbReference>
<dbReference type="InterPro" id="IPR001895">
    <property type="entry name" value="RASGEF_cat_dom"/>
</dbReference>
<reference evidence="4 5" key="1">
    <citation type="submission" date="2019-07" db="EMBL/GenBank/DDBJ databases">
        <title>Annotation for the trematode Paragonimus westermani.</title>
        <authorList>
            <person name="Choi Y.-J."/>
        </authorList>
    </citation>
    <scope>NUCLEOTIDE SEQUENCE [LARGE SCALE GENOMIC DNA]</scope>
    <source>
        <strain evidence="4">180907_Pwestermani</strain>
    </source>
</reference>
<keyword evidence="1 2" id="KW-0344">Guanine-nucleotide releasing factor</keyword>
<organism evidence="4 5">
    <name type="scientific">Paragonimus westermani</name>
    <dbReference type="NCBI Taxonomy" id="34504"/>
    <lineage>
        <taxon>Eukaryota</taxon>
        <taxon>Metazoa</taxon>
        <taxon>Spiralia</taxon>
        <taxon>Lophotrochozoa</taxon>
        <taxon>Platyhelminthes</taxon>
        <taxon>Trematoda</taxon>
        <taxon>Digenea</taxon>
        <taxon>Plagiorchiida</taxon>
        <taxon>Troglotremata</taxon>
        <taxon>Troglotrematidae</taxon>
        <taxon>Paragonimus</taxon>
    </lineage>
</organism>
<dbReference type="AlphaFoldDB" id="A0A8T0DS57"/>
<dbReference type="SUPFAM" id="SSF48366">
    <property type="entry name" value="Ras GEF"/>
    <property type="match status" value="1"/>
</dbReference>
<dbReference type="Pfam" id="PF00617">
    <property type="entry name" value="RasGEF"/>
    <property type="match status" value="1"/>
</dbReference>
<dbReference type="OrthoDB" id="6273000at2759"/>
<evidence type="ECO:0000313" key="5">
    <source>
        <dbReference type="Proteomes" id="UP000699462"/>
    </source>
</evidence>
<evidence type="ECO:0000313" key="4">
    <source>
        <dbReference type="EMBL" id="KAF8569934.1"/>
    </source>
</evidence>
<sequence>MVFTFHCMVPSFYSVCLPVQSSLESIFGHLGVSPSTTGSAHLIESSRRNKSRSSEPRIVKVARKSFDTLDVCKDRRHERHLKVNPELLAQQMTLIELKFFQAIKPEEFTSLKWNGKEKLKYAPNIVASTRWFNQV</sequence>
<dbReference type="PANTHER" id="PTHR23113">
    <property type="entry name" value="GUANINE NUCLEOTIDE EXCHANGE FACTOR"/>
    <property type="match status" value="1"/>
</dbReference>
<dbReference type="GO" id="GO:0007265">
    <property type="term" value="P:Ras protein signal transduction"/>
    <property type="evidence" value="ECO:0007669"/>
    <property type="project" value="TreeGrafter"/>
</dbReference>
<dbReference type="Proteomes" id="UP000699462">
    <property type="component" value="Unassembled WGS sequence"/>
</dbReference>
<dbReference type="GO" id="GO:0005886">
    <property type="term" value="C:plasma membrane"/>
    <property type="evidence" value="ECO:0007669"/>
    <property type="project" value="TreeGrafter"/>
</dbReference>
<dbReference type="PANTHER" id="PTHR23113:SF368">
    <property type="entry name" value="CELL DIVISION CONTROL PROTEIN 25"/>
    <property type="match status" value="1"/>
</dbReference>
<evidence type="ECO:0000256" key="2">
    <source>
        <dbReference type="PROSITE-ProRule" id="PRU00168"/>
    </source>
</evidence>
<dbReference type="GO" id="GO:0005085">
    <property type="term" value="F:guanyl-nucleotide exchange factor activity"/>
    <property type="evidence" value="ECO:0007669"/>
    <property type="project" value="UniProtKB-KW"/>
</dbReference>
<evidence type="ECO:0000259" key="3">
    <source>
        <dbReference type="PROSITE" id="PS50009"/>
    </source>
</evidence>
<dbReference type="InterPro" id="IPR008937">
    <property type="entry name" value="Ras-like_GEF"/>
</dbReference>
<proteinExistence type="predicted"/>
<dbReference type="InterPro" id="IPR036964">
    <property type="entry name" value="RASGEF_cat_dom_sf"/>
</dbReference>